<accession>A0A1Z1MDG4</accession>
<gene>
    <name evidence="1" type="primary">ycf80</name>
</gene>
<protein>
    <submittedName>
        <fullName evidence="1">Uncharacterized protein</fullName>
    </submittedName>
</protein>
<dbReference type="Gene3D" id="3.40.1350.100">
    <property type="match status" value="1"/>
</dbReference>
<evidence type="ECO:0000313" key="1">
    <source>
        <dbReference type="EMBL" id="ARW64118.1"/>
    </source>
</evidence>
<keyword evidence="1" id="KW-0934">Plastid</keyword>
<dbReference type="AlphaFoldDB" id="A0A1Z1MDG4"/>
<keyword evidence="1" id="KW-0150">Chloroplast</keyword>
<name>A0A1Z1MDG4_9FLOR</name>
<organism evidence="1">
    <name type="scientific">Chondria sp.</name>
    <name type="common">in: red algae</name>
    <dbReference type="NCBI Taxonomy" id="1982705"/>
    <lineage>
        <taxon>Eukaryota</taxon>
        <taxon>Rhodophyta</taxon>
        <taxon>Florideophyceae</taxon>
        <taxon>Rhodymeniophycidae</taxon>
        <taxon>Ceramiales</taxon>
        <taxon>Rhodomelaceae</taxon>
        <taxon>Chondrieae</taxon>
        <taxon>Chondria</taxon>
    </lineage>
</organism>
<dbReference type="EMBL" id="MF101431">
    <property type="protein sequence ID" value="ARW64118.1"/>
    <property type="molecule type" value="Genomic_DNA"/>
</dbReference>
<geneLocation type="chloroplast" evidence="1"/>
<sequence>MMLLNFSSYSHTLDLYYGSNAHLTFKLVRDIQKNKKNINLNQNRRYNFIALNTPLTNNFRLSKISNNNEVIIRNFWQKLVNKYWQETIFISSSNSTLQKYTDKLKTSGLSVYGSNDYKNFLMQFSKDLIDRKINLNIKSSTSRDFSYLMNKHDMSIKYKWLKNFNLGILLNKSGNMKLKNFNFVNRFHNRLPIFILINNNNQIILAESSDLLSNRQRALKLYNKFTGRALNNKKLYTGLFFINPQDAVEYQNYINDKHKHSTHNLAVKPVATTLNFYYKMLNQSDGFIDFRLVPDLKEVSDLIYTYRHYNNFKFDKNQKYSSVFFQGQPIYIINSLPVSKSIKQDNLNYSYLVSRQKNNQKRYQVVFLNYATAISAWKNYKKSCNDLHLPMKPNIYVSNLETFVQADSSDKYKDQMILLPSLETFNFMKNHFHSMKNSNFLELLKTKGLHVRSLCYRTLWSLTTRQPTAW</sequence>
<reference evidence="1" key="1">
    <citation type="journal article" date="2017" name="J. Phycol.">
        <title>Analysis of chloroplast genomes and a supermatrix inform reclassification of the Rhodomelaceae (Rhodophyta).</title>
        <authorList>
            <person name="Diaz-Tapia P."/>
            <person name="Maggs C.A."/>
            <person name="West J.A."/>
            <person name="Verbruggen H."/>
        </authorList>
    </citation>
    <scope>NUCLEOTIDE SEQUENCE</scope>
    <source>
        <strain evidence="1">PD745</strain>
    </source>
</reference>
<proteinExistence type="predicted"/>